<dbReference type="Proteomes" id="UP000572817">
    <property type="component" value="Unassembled WGS sequence"/>
</dbReference>
<reference evidence="4" key="1">
    <citation type="submission" date="2020-04" db="EMBL/GenBank/DDBJ databases">
        <title>Genome Assembly and Annotation of Botryosphaeria dothidea sdau 11-99, a Latent Pathogen of Apple Fruit Ring Rot in China.</title>
        <authorList>
            <person name="Yu C."/>
            <person name="Diao Y."/>
            <person name="Lu Q."/>
            <person name="Zhao J."/>
            <person name="Cui S."/>
            <person name="Peng C."/>
            <person name="He B."/>
            <person name="Liu H."/>
        </authorList>
    </citation>
    <scope>NUCLEOTIDE SEQUENCE [LARGE SCALE GENOMIC DNA]</scope>
    <source>
        <strain evidence="4">Sdau11-99</strain>
    </source>
</reference>
<dbReference type="Gene3D" id="3.40.50.720">
    <property type="entry name" value="NAD(P)-binding Rossmann-like Domain"/>
    <property type="match status" value="1"/>
</dbReference>
<evidence type="ECO:0000256" key="1">
    <source>
        <dbReference type="ARBA" id="ARBA00006484"/>
    </source>
</evidence>
<dbReference type="GO" id="GO:0050664">
    <property type="term" value="F:oxidoreductase activity, acting on NAD(P)H, oxygen as acceptor"/>
    <property type="evidence" value="ECO:0007669"/>
    <property type="project" value="TreeGrafter"/>
</dbReference>
<dbReference type="PRINTS" id="PR00081">
    <property type="entry name" value="GDHRDH"/>
</dbReference>
<dbReference type="InterPro" id="IPR002347">
    <property type="entry name" value="SDR_fam"/>
</dbReference>
<protein>
    <submittedName>
        <fullName evidence="4">3-ketodihydrosphingosine reductase tsc-10</fullName>
    </submittedName>
</protein>
<keyword evidence="3" id="KW-0560">Oxidoreductase</keyword>
<organism evidence="4 5">
    <name type="scientific">Botryosphaeria dothidea</name>
    <dbReference type="NCBI Taxonomy" id="55169"/>
    <lineage>
        <taxon>Eukaryota</taxon>
        <taxon>Fungi</taxon>
        <taxon>Dikarya</taxon>
        <taxon>Ascomycota</taxon>
        <taxon>Pezizomycotina</taxon>
        <taxon>Dothideomycetes</taxon>
        <taxon>Dothideomycetes incertae sedis</taxon>
        <taxon>Botryosphaeriales</taxon>
        <taxon>Botryosphaeriaceae</taxon>
        <taxon>Botryosphaeria</taxon>
    </lineage>
</organism>
<evidence type="ECO:0000313" key="4">
    <source>
        <dbReference type="EMBL" id="KAF4311575.1"/>
    </source>
</evidence>
<dbReference type="InterPro" id="IPR020904">
    <property type="entry name" value="Sc_DH/Rdtase_CS"/>
</dbReference>
<dbReference type="PANTHER" id="PTHR43008">
    <property type="entry name" value="BENZIL REDUCTASE"/>
    <property type="match status" value="1"/>
</dbReference>
<accession>A0A8H4N753</accession>
<dbReference type="EMBL" id="WWBZ02000009">
    <property type="protein sequence ID" value="KAF4311575.1"/>
    <property type="molecule type" value="Genomic_DNA"/>
</dbReference>
<evidence type="ECO:0000313" key="5">
    <source>
        <dbReference type="Proteomes" id="UP000572817"/>
    </source>
</evidence>
<sequence>MENIPVTKTFHHTTYPAIDPTSPANSAAGKTVAVTGGAGGIGYAIARGFCKAGADTVILLARRQHVLSEAAAKLHAEFGTTVWTYTVDIRDAASTSATFASIRKRLSEDSDEDEDVDVLVVSAATLHQGENVIEYEPEIVRDSFETNTIGNINVVRAFLTPEVPAVPKTPFLSGITFGKKKDIAGVKAPGRQKVILEVSSASTHILFPEQSLYSASKLASTHIFRFLQTEIDKLPGSPVRIHSFHPGAIRTPGLADVTGEADMNSFEWDDPSLPEGFAVWLSTPAAAFLKGRLVYANWDVEELIAIKKKFEEDPEYLTITLKY</sequence>
<dbReference type="OrthoDB" id="1933717at2759"/>
<dbReference type="PROSITE" id="PS00061">
    <property type="entry name" value="ADH_SHORT"/>
    <property type="match status" value="1"/>
</dbReference>
<dbReference type="GO" id="GO:0016616">
    <property type="term" value="F:oxidoreductase activity, acting on the CH-OH group of donors, NAD or NADP as acceptor"/>
    <property type="evidence" value="ECO:0007669"/>
    <property type="project" value="UniProtKB-ARBA"/>
</dbReference>
<keyword evidence="5" id="KW-1185">Reference proteome</keyword>
<comment type="caution">
    <text evidence="4">The sequence shown here is derived from an EMBL/GenBank/DDBJ whole genome shotgun (WGS) entry which is preliminary data.</text>
</comment>
<gene>
    <name evidence="4" type="ORF">GTA08_BOTSDO12886</name>
</gene>
<dbReference type="Pfam" id="PF00106">
    <property type="entry name" value="adh_short"/>
    <property type="match status" value="2"/>
</dbReference>
<dbReference type="SUPFAM" id="SSF51735">
    <property type="entry name" value="NAD(P)-binding Rossmann-fold domains"/>
    <property type="match status" value="1"/>
</dbReference>
<evidence type="ECO:0000256" key="3">
    <source>
        <dbReference type="ARBA" id="ARBA00023002"/>
    </source>
</evidence>
<evidence type="ECO:0000256" key="2">
    <source>
        <dbReference type="ARBA" id="ARBA00022857"/>
    </source>
</evidence>
<proteinExistence type="inferred from homology"/>
<dbReference type="InterPro" id="IPR036291">
    <property type="entry name" value="NAD(P)-bd_dom_sf"/>
</dbReference>
<dbReference type="AlphaFoldDB" id="A0A8H4N753"/>
<keyword evidence="2" id="KW-0521">NADP</keyword>
<dbReference type="CDD" id="cd05233">
    <property type="entry name" value="SDR_c"/>
    <property type="match status" value="1"/>
</dbReference>
<comment type="similarity">
    <text evidence="1">Belongs to the short-chain dehydrogenases/reductases (SDR) family.</text>
</comment>
<dbReference type="PANTHER" id="PTHR43008:SF4">
    <property type="entry name" value="CHAIN DEHYDROGENASE, PUTATIVE (AFU_ORTHOLOGUE AFUA_4G08710)-RELATED"/>
    <property type="match status" value="1"/>
</dbReference>
<name>A0A8H4N753_9PEZI</name>